<evidence type="ECO:0000256" key="1">
    <source>
        <dbReference type="SAM" id="MobiDB-lite"/>
    </source>
</evidence>
<feature type="transmembrane region" description="Helical" evidence="2">
    <location>
        <begin position="264"/>
        <end position="285"/>
    </location>
</feature>
<name>A0A8E2JDG5_9PEZI</name>
<proteinExistence type="predicted"/>
<dbReference type="InterPro" id="IPR012472">
    <property type="entry name" value="MCP1_TM"/>
</dbReference>
<gene>
    <name evidence="4" type="ORF">K432DRAFT_356803</name>
</gene>
<keyword evidence="2" id="KW-1133">Transmembrane helix</keyword>
<dbReference type="OrthoDB" id="10259513at2759"/>
<dbReference type="InterPro" id="IPR039960">
    <property type="entry name" value="MCP1"/>
</dbReference>
<dbReference type="GO" id="GO:0055088">
    <property type="term" value="P:lipid homeostasis"/>
    <property type="evidence" value="ECO:0007669"/>
    <property type="project" value="InterPro"/>
</dbReference>
<feature type="transmembrane region" description="Helical" evidence="2">
    <location>
        <begin position="78"/>
        <end position="98"/>
    </location>
</feature>
<feature type="transmembrane region" description="Helical" evidence="2">
    <location>
        <begin position="162"/>
        <end position="186"/>
    </location>
</feature>
<dbReference type="Proteomes" id="UP000250266">
    <property type="component" value="Unassembled WGS sequence"/>
</dbReference>
<dbReference type="Pfam" id="PF07950">
    <property type="entry name" value="MCP1_TM"/>
    <property type="match status" value="1"/>
</dbReference>
<feature type="region of interest" description="Disordered" evidence="1">
    <location>
        <begin position="1"/>
        <end position="57"/>
    </location>
</feature>
<dbReference type="AlphaFoldDB" id="A0A8E2JDG5"/>
<evidence type="ECO:0000313" key="4">
    <source>
        <dbReference type="EMBL" id="OCK78423.1"/>
    </source>
</evidence>
<dbReference type="GO" id="GO:0007005">
    <property type="term" value="P:mitochondrion organization"/>
    <property type="evidence" value="ECO:0007669"/>
    <property type="project" value="TreeGrafter"/>
</dbReference>
<feature type="transmembrane region" description="Helical" evidence="2">
    <location>
        <begin position="206"/>
        <end position="234"/>
    </location>
</feature>
<evidence type="ECO:0000313" key="5">
    <source>
        <dbReference type="Proteomes" id="UP000250266"/>
    </source>
</evidence>
<sequence length="313" mass="34448">MEEREPPTPLTPGSVDGVLGLTEVEPSPVDETPLEGSKDYFPSQSSSSTPGHPRTSILGLGNHGPAYYLTRIQRYSSYAFTVFASLHITNTSILPLLTRSVRASESYLLLTRPYYQSALTEPLFVVLPLAAHMTSGIALRLYRRSQALQHYGAETRRDRKHIPWPVLSGTSTLGYALAPLLVFHFWTTRILPTYLHGDSALINLSYISHGFTLHPVVSFAGFTALVGVGAWHIVWGWARWLKLAPSQVGAVGAQGQMMKKRRWYGVNAVSALVAGLWLAGGLGVVGRGGKTSGWIGREFDELFRYVPVLGRWD</sequence>
<evidence type="ECO:0000256" key="2">
    <source>
        <dbReference type="SAM" id="Phobius"/>
    </source>
</evidence>
<dbReference type="PANTHER" id="PTHR38409:SF1">
    <property type="entry name" value="MITOCHONDRIAL ADAPTER PROTEIN MCP1"/>
    <property type="match status" value="1"/>
</dbReference>
<dbReference type="PANTHER" id="PTHR38409">
    <property type="entry name" value="MDM10-COMPLEMENTING PROTEIN 1"/>
    <property type="match status" value="1"/>
</dbReference>
<accession>A0A8E2JDG5</accession>
<evidence type="ECO:0000259" key="3">
    <source>
        <dbReference type="Pfam" id="PF07950"/>
    </source>
</evidence>
<keyword evidence="2" id="KW-0812">Transmembrane</keyword>
<reference evidence="4 5" key="1">
    <citation type="journal article" date="2016" name="Nat. Commun.">
        <title>Ectomycorrhizal ecology is imprinted in the genome of the dominant symbiotic fungus Cenococcum geophilum.</title>
        <authorList>
            <consortium name="DOE Joint Genome Institute"/>
            <person name="Peter M."/>
            <person name="Kohler A."/>
            <person name="Ohm R.A."/>
            <person name="Kuo A."/>
            <person name="Krutzmann J."/>
            <person name="Morin E."/>
            <person name="Arend M."/>
            <person name="Barry K.W."/>
            <person name="Binder M."/>
            <person name="Choi C."/>
            <person name="Clum A."/>
            <person name="Copeland A."/>
            <person name="Grisel N."/>
            <person name="Haridas S."/>
            <person name="Kipfer T."/>
            <person name="LaButti K."/>
            <person name="Lindquist E."/>
            <person name="Lipzen A."/>
            <person name="Maire R."/>
            <person name="Meier B."/>
            <person name="Mihaltcheva S."/>
            <person name="Molinier V."/>
            <person name="Murat C."/>
            <person name="Poggeler S."/>
            <person name="Quandt C.A."/>
            <person name="Sperisen C."/>
            <person name="Tritt A."/>
            <person name="Tisserant E."/>
            <person name="Crous P.W."/>
            <person name="Henrissat B."/>
            <person name="Nehls U."/>
            <person name="Egli S."/>
            <person name="Spatafora J.W."/>
            <person name="Grigoriev I.V."/>
            <person name="Martin F.M."/>
        </authorList>
    </citation>
    <scope>NUCLEOTIDE SEQUENCE [LARGE SCALE GENOMIC DNA]</scope>
    <source>
        <strain evidence="4 5">CBS 459.81</strain>
    </source>
</reference>
<organism evidence="4 5">
    <name type="scientific">Lepidopterella palustris CBS 459.81</name>
    <dbReference type="NCBI Taxonomy" id="1314670"/>
    <lineage>
        <taxon>Eukaryota</taxon>
        <taxon>Fungi</taxon>
        <taxon>Dikarya</taxon>
        <taxon>Ascomycota</taxon>
        <taxon>Pezizomycotina</taxon>
        <taxon>Dothideomycetes</taxon>
        <taxon>Pleosporomycetidae</taxon>
        <taxon>Mytilinidiales</taxon>
        <taxon>Argynnaceae</taxon>
        <taxon>Lepidopterella</taxon>
    </lineage>
</organism>
<protein>
    <recommendedName>
        <fullName evidence="3">Mitochondrial adapter protein MCP1 transmembrane domain-containing protein</fullName>
    </recommendedName>
</protein>
<dbReference type="GO" id="GO:0005741">
    <property type="term" value="C:mitochondrial outer membrane"/>
    <property type="evidence" value="ECO:0007669"/>
    <property type="project" value="TreeGrafter"/>
</dbReference>
<dbReference type="EMBL" id="KV745060">
    <property type="protein sequence ID" value="OCK78423.1"/>
    <property type="molecule type" value="Genomic_DNA"/>
</dbReference>
<feature type="domain" description="Mitochondrial adapter protein MCP1 transmembrane" evidence="3">
    <location>
        <begin position="179"/>
        <end position="289"/>
    </location>
</feature>
<feature type="transmembrane region" description="Helical" evidence="2">
    <location>
        <begin position="118"/>
        <end position="142"/>
    </location>
</feature>
<keyword evidence="5" id="KW-1185">Reference proteome</keyword>
<keyword evidence="2" id="KW-0472">Membrane</keyword>